<dbReference type="GO" id="GO:0050660">
    <property type="term" value="F:flavin adenine dinucleotide binding"/>
    <property type="evidence" value="ECO:0007669"/>
    <property type="project" value="InterPro"/>
</dbReference>
<dbReference type="InterPro" id="IPR009075">
    <property type="entry name" value="AcylCo_DH/oxidase_C"/>
</dbReference>
<dbReference type="FunFam" id="1.20.140.10:FF:000001">
    <property type="entry name" value="Acyl-CoA dehydrogenase"/>
    <property type="match status" value="1"/>
</dbReference>
<dbReference type="PANTHER" id="PTHR48083:SF2">
    <property type="entry name" value="MEDIUM-CHAIN SPECIFIC ACYL-COA DEHYDROGENASE, MITOCHONDRIAL"/>
    <property type="match status" value="1"/>
</dbReference>
<dbReference type="InterPro" id="IPR050741">
    <property type="entry name" value="Acyl-CoA_dehydrogenase"/>
</dbReference>
<dbReference type="InterPro" id="IPR006089">
    <property type="entry name" value="Acyl-CoA_DH_CS"/>
</dbReference>
<dbReference type="Pfam" id="PF00441">
    <property type="entry name" value="Acyl-CoA_dh_1"/>
    <property type="match status" value="1"/>
</dbReference>
<keyword evidence="4 7" id="KW-0285">Flavoprotein</keyword>
<comment type="caution">
    <text evidence="10">The sequence shown here is derived from an EMBL/GenBank/DDBJ whole genome shotgun (WGS) entry which is preliminary data.</text>
</comment>
<dbReference type="InterPro" id="IPR046373">
    <property type="entry name" value="Acyl-CoA_Oxase/DH_mid-dom_sf"/>
</dbReference>
<dbReference type="AlphaFoldDB" id="A0A2T2WNE4"/>
<dbReference type="InterPro" id="IPR036250">
    <property type="entry name" value="AcylCo_DH-like_C"/>
</dbReference>
<dbReference type="GO" id="GO:0005737">
    <property type="term" value="C:cytoplasm"/>
    <property type="evidence" value="ECO:0007669"/>
    <property type="project" value="TreeGrafter"/>
</dbReference>
<dbReference type="Gene3D" id="1.20.140.10">
    <property type="entry name" value="Butyryl-CoA Dehydrogenase, subunit A, domain 3"/>
    <property type="match status" value="1"/>
</dbReference>
<name>A0A2T2WNE4_9FIRM</name>
<evidence type="ECO:0000256" key="1">
    <source>
        <dbReference type="ARBA" id="ARBA00001974"/>
    </source>
</evidence>
<dbReference type="CDD" id="cd00567">
    <property type="entry name" value="ACAD"/>
    <property type="match status" value="1"/>
</dbReference>
<dbReference type="Gene3D" id="2.40.110.10">
    <property type="entry name" value="Butyryl-CoA Dehydrogenase, subunit A, domain 2"/>
    <property type="match status" value="1"/>
</dbReference>
<dbReference type="Pfam" id="PF02770">
    <property type="entry name" value="Acyl-CoA_dh_M"/>
    <property type="match status" value="1"/>
</dbReference>
<dbReference type="SUPFAM" id="SSF47203">
    <property type="entry name" value="Acyl-CoA dehydrogenase C-terminal domain-like"/>
    <property type="match status" value="1"/>
</dbReference>
<evidence type="ECO:0000259" key="8">
    <source>
        <dbReference type="Pfam" id="PF00441"/>
    </source>
</evidence>
<dbReference type="InterPro" id="IPR006091">
    <property type="entry name" value="Acyl-CoA_Oxase/DH_mid-dom"/>
</dbReference>
<dbReference type="InterPro" id="IPR009100">
    <property type="entry name" value="AcylCoA_DH/oxidase_NM_dom_sf"/>
</dbReference>
<dbReference type="PANTHER" id="PTHR48083">
    <property type="entry name" value="MEDIUM-CHAIN SPECIFIC ACYL-COA DEHYDROGENASE, MITOCHONDRIAL-RELATED"/>
    <property type="match status" value="1"/>
</dbReference>
<evidence type="ECO:0000256" key="4">
    <source>
        <dbReference type="ARBA" id="ARBA00022630"/>
    </source>
</evidence>
<dbReference type="PROSITE" id="PS00072">
    <property type="entry name" value="ACYL_COA_DH_1"/>
    <property type="match status" value="1"/>
</dbReference>
<dbReference type="InterPro" id="IPR037069">
    <property type="entry name" value="AcylCoA_DH/ox_N_sf"/>
</dbReference>
<evidence type="ECO:0000256" key="3">
    <source>
        <dbReference type="ARBA" id="ARBA00019125"/>
    </source>
</evidence>
<evidence type="ECO:0000313" key="11">
    <source>
        <dbReference type="Proteomes" id="UP000241848"/>
    </source>
</evidence>
<evidence type="ECO:0000259" key="9">
    <source>
        <dbReference type="Pfam" id="PF02770"/>
    </source>
</evidence>
<dbReference type="GO" id="GO:0003995">
    <property type="term" value="F:acyl-CoA dehydrogenase activity"/>
    <property type="evidence" value="ECO:0007669"/>
    <property type="project" value="InterPro"/>
</dbReference>
<proteinExistence type="inferred from homology"/>
<dbReference type="Proteomes" id="UP000241848">
    <property type="component" value="Unassembled WGS sequence"/>
</dbReference>
<feature type="domain" description="Acyl-CoA dehydrogenase/oxidase C-terminal" evidence="8">
    <location>
        <begin position="262"/>
        <end position="411"/>
    </location>
</feature>
<keyword evidence="5 7" id="KW-0274">FAD</keyword>
<evidence type="ECO:0000256" key="5">
    <source>
        <dbReference type="ARBA" id="ARBA00022827"/>
    </source>
</evidence>
<protein>
    <recommendedName>
        <fullName evidence="3">Medium-chain specific acyl-CoA dehydrogenase, mitochondrial</fullName>
    </recommendedName>
</protein>
<evidence type="ECO:0000256" key="6">
    <source>
        <dbReference type="ARBA" id="ARBA00023002"/>
    </source>
</evidence>
<evidence type="ECO:0000256" key="2">
    <source>
        <dbReference type="ARBA" id="ARBA00009347"/>
    </source>
</evidence>
<feature type="domain" description="Acyl-CoA oxidase/dehydrogenase middle" evidence="9">
    <location>
        <begin position="152"/>
        <end position="250"/>
    </location>
</feature>
<dbReference type="Gene3D" id="1.10.540.10">
    <property type="entry name" value="Acyl-CoA dehydrogenase/oxidase, N-terminal domain"/>
    <property type="match status" value="1"/>
</dbReference>
<accession>A0A2T2WNE4</accession>
<dbReference type="EMBL" id="PXYV01000003">
    <property type="protein sequence ID" value="PSR23733.1"/>
    <property type="molecule type" value="Genomic_DNA"/>
</dbReference>
<sequence>MNDGEQRGQSETSDETRQIIEAVTRFIEQEVLGFEKRFASIMQNERRLFDERGQYVKEILAARKEIRKMSSLAGFYTMFGAKELGGGGITASTAFHVYEAIAQKYGPQRILIEDVVVPSPFSNGLSPVLLGLHPLLRKTVLPSVATGEKTLCFALTEPQAGSDVWGIQCNAIHQSNGWVLNGQKHLITNAPYADYGMVFAVTNREQARAHEGGITAFLVDLTESGVSRGPVIPLMGHQGGDLGSLSFDKVFVPDDQVLGLEGEGLRLALAGVNAGRLGLSAKCVGLARWALELSVSYAQQREAFGKPLAQHGVIELMLGECAMDIMAGRSIALRCARKLEEGQSVIKDISIAKAFNTEMAGRVIDRAIQIHGGLGLTNDFRLEAAYRWARVVRIPDGTGEIHRRTIARQLLRGDMEF</sequence>
<reference evidence="10 11" key="1">
    <citation type="journal article" date="2014" name="BMC Genomics">
        <title>Comparison of environmental and isolate Sulfobacillus genomes reveals diverse carbon, sulfur, nitrogen, and hydrogen metabolisms.</title>
        <authorList>
            <person name="Justice N.B."/>
            <person name="Norman A."/>
            <person name="Brown C.T."/>
            <person name="Singh A."/>
            <person name="Thomas B.C."/>
            <person name="Banfield J.F."/>
        </authorList>
    </citation>
    <scope>NUCLEOTIDE SEQUENCE [LARGE SCALE GENOMIC DNA]</scope>
    <source>
        <strain evidence="10">AMDSBA3</strain>
    </source>
</reference>
<evidence type="ECO:0000256" key="7">
    <source>
        <dbReference type="RuleBase" id="RU362125"/>
    </source>
</evidence>
<comment type="cofactor">
    <cofactor evidence="1 7">
        <name>FAD</name>
        <dbReference type="ChEBI" id="CHEBI:57692"/>
    </cofactor>
</comment>
<dbReference type="SUPFAM" id="SSF56645">
    <property type="entry name" value="Acyl-CoA dehydrogenase NM domain-like"/>
    <property type="match status" value="1"/>
</dbReference>
<evidence type="ECO:0000313" key="10">
    <source>
        <dbReference type="EMBL" id="PSR23733.1"/>
    </source>
</evidence>
<keyword evidence="6 7" id="KW-0560">Oxidoreductase</keyword>
<gene>
    <name evidence="10" type="ORF">C7B45_01575</name>
</gene>
<organism evidence="10 11">
    <name type="scientific">Sulfobacillus acidophilus</name>
    <dbReference type="NCBI Taxonomy" id="53633"/>
    <lineage>
        <taxon>Bacteria</taxon>
        <taxon>Bacillati</taxon>
        <taxon>Bacillota</taxon>
        <taxon>Clostridia</taxon>
        <taxon>Eubacteriales</taxon>
        <taxon>Clostridiales Family XVII. Incertae Sedis</taxon>
        <taxon>Sulfobacillus</taxon>
    </lineage>
</organism>
<dbReference type="GO" id="GO:0033539">
    <property type="term" value="P:fatty acid beta-oxidation using acyl-CoA dehydrogenase"/>
    <property type="evidence" value="ECO:0007669"/>
    <property type="project" value="TreeGrafter"/>
</dbReference>
<comment type="similarity">
    <text evidence="2 7">Belongs to the acyl-CoA dehydrogenase family.</text>
</comment>